<feature type="transmembrane region" description="Helical" evidence="2">
    <location>
        <begin position="254"/>
        <end position="277"/>
    </location>
</feature>
<feature type="domain" description="DUF7159" evidence="3">
    <location>
        <begin position="5"/>
        <end position="228"/>
    </location>
</feature>
<accession>A0A8I1A255</accession>
<evidence type="ECO:0000313" key="4">
    <source>
        <dbReference type="EMBL" id="MBH5146364.1"/>
    </source>
</evidence>
<evidence type="ECO:0000259" key="3">
    <source>
        <dbReference type="Pfam" id="PF23717"/>
    </source>
</evidence>
<dbReference type="AlphaFoldDB" id="A0A8I1A255"/>
<evidence type="ECO:0000256" key="1">
    <source>
        <dbReference type="SAM" id="MobiDB-lite"/>
    </source>
</evidence>
<protein>
    <recommendedName>
        <fullName evidence="3">DUF7159 domain-containing protein</fullName>
    </recommendedName>
</protein>
<sequence>MRESLGIALDSTSISTALVDADTPRLGSIDEFRHGWGEGGGVPTAHASARALASATQVAIERAARSHMQPTVIGVLCERADVRDLIPQTLPAQAFGDVVVVNGLDARLAYLRAVDALAAVSQILAFWPEGTETVIAAIDLRAGTLASAHRYISAELLASSATFTATLDAIVVQQDPVPKMLVAMGAPEQDSELSATAAERSGLGFLFLGERTQLAIGTALVAAARPAPATASPVPGVFGGAGEAVPTAAASRRWAPLVLLSVLLVLGGLLIGLLSVLAPDNARTATTDRSNTDTPPAQPGGEHRPESSHGERRSGSDASASESAIPGPAGQGGGGVGEGTGPSPQVPPLPAESLRPCDPVVPAAPARLRRSDPDLPTTSPTQTPEAEPCTPTRNG</sequence>
<keyword evidence="2" id="KW-0812">Transmembrane</keyword>
<dbReference type="Proteomes" id="UP000627573">
    <property type="component" value="Unassembled WGS sequence"/>
</dbReference>
<dbReference type="RefSeq" id="WP_197942022.1">
    <property type="nucleotide sequence ID" value="NZ_JAECSB010000086.1"/>
</dbReference>
<organism evidence="4 5">
    <name type="scientific">Rhodococcus erythropolis</name>
    <name type="common">Arthrobacter picolinophilus</name>
    <dbReference type="NCBI Taxonomy" id="1833"/>
    <lineage>
        <taxon>Bacteria</taxon>
        <taxon>Bacillati</taxon>
        <taxon>Actinomycetota</taxon>
        <taxon>Actinomycetes</taxon>
        <taxon>Mycobacteriales</taxon>
        <taxon>Nocardiaceae</taxon>
        <taxon>Rhodococcus</taxon>
        <taxon>Rhodococcus erythropolis group</taxon>
    </lineage>
</organism>
<dbReference type="EMBL" id="JAECSB010000086">
    <property type="protein sequence ID" value="MBH5146364.1"/>
    <property type="molecule type" value="Genomic_DNA"/>
</dbReference>
<evidence type="ECO:0000256" key="2">
    <source>
        <dbReference type="SAM" id="Phobius"/>
    </source>
</evidence>
<dbReference type="InterPro" id="IPR055583">
    <property type="entry name" value="DUF7159"/>
</dbReference>
<feature type="compositionally biased region" description="Basic and acidic residues" evidence="1">
    <location>
        <begin position="301"/>
        <end position="315"/>
    </location>
</feature>
<gene>
    <name evidence="4" type="ORF">I3517_27550</name>
</gene>
<evidence type="ECO:0000313" key="5">
    <source>
        <dbReference type="Proteomes" id="UP000627573"/>
    </source>
</evidence>
<reference evidence="4 5" key="1">
    <citation type="submission" date="2020-12" db="EMBL/GenBank/DDBJ databases">
        <title>Draft genome sequence of furan degrading bacterial strain FUR100.</title>
        <authorList>
            <person name="Woiski C."/>
        </authorList>
    </citation>
    <scope>NUCLEOTIDE SEQUENCE [LARGE SCALE GENOMIC DNA]</scope>
    <source>
        <strain evidence="4 5">FUR100</strain>
    </source>
</reference>
<dbReference type="Pfam" id="PF23717">
    <property type="entry name" value="DUF7159"/>
    <property type="match status" value="1"/>
</dbReference>
<keyword evidence="5" id="KW-1185">Reference proteome</keyword>
<keyword evidence="2" id="KW-0472">Membrane</keyword>
<feature type="compositionally biased region" description="Polar residues" evidence="1">
    <location>
        <begin position="283"/>
        <end position="295"/>
    </location>
</feature>
<keyword evidence="2" id="KW-1133">Transmembrane helix</keyword>
<feature type="region of interest" description="Disordered" evidence="1">
    <location>
        <begin position="283"/>
        <end position="395"/>
    </location>
</feature>
<name>A0A8I1A255_RHOER</name>
<proteinExistence type="predicted"/>
<feature type="compositionally biased region" description="Gly residues" evidence="1">
    <location>
        <begin position="329"/>
        <end position="340"/>
    </location>
</feature>
<comment type="caution">
    <text evidence="4">The sequence shown here is derived from an EMBL/GenBank/DDBJ whole genome shotgun (WGS) entry which is preliminary data.</text>
</comment>